<organism evidence="2 3">
    <name type="scientific">Nitrospirillum viridazoti CBAmc</name>
    <dbReference type="NCBI Taxonomy" id="1441467"/>
    <lineage>
        <taxon>Bacteria</taxon>
        <taxon>Pseudomonadati</taxon>
        <taxon>Pseudomonadota</taxon>
        <taxon>Alphaproteobacteria</taxon>
        <taxon>Rhodospirillales</taxon>
        <taxon>Azospirillaceae</taxon>
        <taxon>Nitrospirillum</taxon>
        <taxon>Nitrospirillum viridazoti</taxon>
    </lineage>
</organism>
<proteinExistence type="predicted"/>
<gene>
    <name evidence="2" type="ORF">Y958_27395</name>
</gene>
<dbReference type="EMBL" id="CP022112">
    <property type="protein sequence ID" value="ASG24585.1"/>
    <property type="molecule type" value="Genomic_DNA"/>
</dbReference>
<sequence>MNAIPTRRLSAPAEATPVPPPVRPRYNPVEVIEGAAPSRLRSVALSLAAATLVALVLGARPLADWVNGLPINPVTDRLSGWVQAWQDWMDAIGAGRLYTGLQALFRWFQGLRF</sequence>
<dbReference type="AlphaFoldDB" id="A0A248K0S9"/>
<evidence type="ECO:0000313" key="3">
    <source>
        <dbReference type="Proteomes" id="UP000197153"/>
    </source>
</evidence>
<keyword evidence="3" id="KW-1185">Reference proteome</keyword>
<dbReference type="KEGG" id="nao:Y958_27395"/>
<protein>
    <submittedName>
        <fullName evidence="2">Uncharacterized protein</fullName>
    </submittedName>
</protein>
<dbReference type="RefSeq" id="WP_088875005.1">
    <property type="nucleotide sequence ID" value="NZ_CP022112.1"/>
</dbReference>
<accession>A0A248K0S9</accession>
<reference evidence="2 3" key="1">
    <citation type="submission" date="2017-06" db="EMBL/GenBank/DDBJ databases">
        <title>Complete genome sequence of Nitrospirillum amazonense strain CBAmC, an endophytic nitrogen-fixing and plant growth-promoting bacterium, isolated from sugarcane.</title>
        <authorList>
            <person name="Schwab S."/>
            <person name="dos Santos Teixeira K.R."/>
            <person name="Simoes Araujo J.L."/>
            <person name="Soares Vidal M."/>
            <person name="Borges de Freitas H.R."/>
            <person name="Rivello Crivelaro A.L."/>
            <person name="Bueno de Camargo Nunes A."/>
            <person name="dos Santos C.M."/>
            <person name="Palmeira da Silva Rosa D."/>
            <person name="da Silva Padilha D."/>
            <person name="da Silva E."/>
            <person name="Araujo Terra L."/>
            <person name="Soares Mendes V."/>
            <person name="Farinelli L."/>
            <person name="Magalhaes Cruz L."/>
            <person name="Baldani J.I."/>
        </authorList>
    </citation>
    <scope>NUCLEOTIDE SEQUENCE [LARGE SCALE GENOMIC DNA]</scope>
    <source>
        <strain evidence="2 3">CBAmC</strain>
    </source>
</reference>
<name>A0A248K0S9_9PROT</name>
<feature type="region of interest" description="Disordered" evidence="1">
    <location>
        <begin position="1"/>
        <end position="21"/>
    </location>
</feature>
<evidence type="ECO:0000256" key="1">
    <source>
        <dbReference type="SAM" id="MobiDB-lite"/>
    </source>
</evidence>
<dbReference type="Proteomes" id="UP000197153">
    <property type="component" value="Chromosome 3"/>
</dbReference>
<evidence type="ECO:0000313" key="2">
    <source>
        <dbReference type="EMBL" id="ASG24585.1"/>
    </source>
</evidence>